<dbReference type="EMBL" id="MCGE01000012">
    <property type="protein sequence ID" value="ORZ15745.1"/>
    <property type="molecule type" value="Genomic_DNA"/>
</dbReference>
<evidence type="ECO:0000256" key="2">
    <source>
        <dbReference type="ARBA" id="ARBA00022790"/>
    </source>
</evidence>
<dbReference type="STRING" id="90262.A0A1X2IHC3"/>
<dbReference type="Proteomes" id="UP000193560">
    <property type="component" value="Unassembled WGS sequence"/>
</dbReference>
<evidence type="ECO:0000313" key="6">
    <source>
        <dbReference type="Proteomes" id="UP000193560"/>
    </source>
</evidence>
<protein>
    <recommendedName>
        <fullName evidence="4">PCI domain-containing protein</fullName>
    </recommendedName>
</protein>
<dbReference type="PANTHER" id="PTHR15350:SF5">
    <property type="entry name" value="COP9 SIGNALOSOME COMPLEX SUBUNIT 7"/>
    <property type="match status" value="1"/>
</dbReference>
<name>A0A1X2IHC3_9FUNG</name>
<organism evidence="5 6">
    <name type="scientific">Absidia repens</name>
    <dbReference type="NCBI Taxonomy" id="90262"/>
    <lineage>
        <taxon>Eukaryota</taxon>
        <taxon>Fungi</taxon>
        <taxon>Fungi incertae sedis</taxon>
        <taxon>Mucoromycota</taxon>
        <taxon>Mucoromycotina</taxon>
        <taxon>Mucoromycetes</taxon>
        <taxon>Mucorales</taxon>
        <taxon>Cunninghamellaceae</taxon>
        <taxon>Absidia</taxon>
    </lineage>
</organism>
<evidence type="ECO:0000313" key="5">
    <source>
        <dbReference type="EMBL" id="ORZ15745.1"/>
    </source>
</evidence>
<comment type="caution">
    <text evidence="5">The sequence shown here is derived from an EMBL/GenBank/DDBJ whole genome shotgun (WGS) entry which is preliminary data.</text>
</comment>
<feature type="compositionally biased region" description="Low complexity" evidence="3">
    <location>
        <begin position="236"/>
        <end position="247"/>
    </location>
</feature>
<keyword evidence="2" id="KW-0736">Signalosome</keyword>
<dbReference type="OrthoDB" id="10265275at2759"/>
<dbReference type="PROSITE" id="PS50250">
    <property type="entry name" value="PCI"/>
    <property type="match status" value="1"/>
</dbReference>
<evidence type="ECO:0000256" key="1">
    <source>
        <dbReference type="ARBA" id="ARBA00008482"/>
    </source>
</evidence>
<comment type="similarity">
    <text evidence="1">Belongs to the CSN7/EIF3M family. CSN7 subfamily.</text>
</comment>
<accession>A0A1X2IHC3</accession>
<dbReference type="Pfam" id="PF01399">
    <property type="entry name" value="PCI"/>
    <property type="match status" value="1"/>
</dbReference>
<dbReference type="PANTHER" id="PTHR15350">
    <property type="entry name" value="COP9 SIGNALOSOME COMPLEX SUBUNIT 7/DENDRITIC CELL PROTEIN GA17"/>
    <property type="match status" value="1"/>
</dbReference>
<gene>
    <name evidence="5" type="ORF">BCR42DRAFT_352634</name>
</gene>
<dbReference type="SMART" id="SM00088">
    <property type="entry name" value="PINT"/>
    <property type="match status" value="1"/>
</dbReference>
<dbReference type="AlphaFoldDB" id="A0A1X2IHC3"/>
<feature type="domain" description="PCI" evidence="4">
    <location>
        <begin position="1"/>
        <end position="162"/>
    </location>
</feature>
<keyword evidence="6" id="KW-1185">Reference proteome</keyword>
<reference evidence="5 6" key="1">
    <citation type="submission" date="2016-07" db="EMBL/GenBank/DDBJ databases">
        <title>Pervasive Adenine N6-methylation of Active Genes in Fungi.</title>
        <authorList>
            <consortium name="DOE Joint Genome Institute"/>
            <person name="Mondo S.J."/>
            <person name="Dannebaum R.O."/>
            <person name="Kuo R.C."/>
            <person name="Labutti K."/>
            <person name="Haridas S."/>
            <person name="Kuo A."/>
            <person name="Salamov A."/>
            <person name="Ahrendt S.R."/>
            <person name="Lipzen A."/>
            <person name="Sullivan W."/>
            <person name="Andreopoulos W.B."/>
            <person name="Clum A."/>
            <person name="Lindquist E."/>
            <person name="Daum C."/>
            <person name="Ramamoorthy G.K."/>
            <person name="Gryganskyi A."/>
            <person name="Culley D."/>
            <person name="Magnuson J.K."/>
            <person name="James T.Y."/>
            <person name="O'Malley M.A."/>
            <person name="Stajich J.E."/>
            <person name="Spatafora J.W."/>
            <person name="Visel A."/>
            <person name="Grigoriev I.V."/>
        </authorList>
    </citation>
    <scope>NUCLEOTIDE SEQUENCE [LARGE SCALE GENOMIC DNA]</scope>
    <source>
        <strain evidence="5 6">NRRL 1336</strain>
    </source>
</reference>
<feature type="region of interest" description="Disordered" evidence="3">
    <location>
        <begin position="230"/>
        <end position="280"/>
    </location>
</feature>
<feature type="compositionally biased region" description="Basic residues" evidence="3">
    <location>
        <begin position="270"/>
        <end position="280"/>
    </location>
</feature>
<dbReference type="InterPro" id="IPR045237">
    <property type="entry name" value="COPS7/eIF3m"/>
</dbReference>
<evidence type="ECO:0000256" key="3">
    <source>
        <dbReference type="SAM" id="MobiDB-lite"/>
    </source>
</evidence>
<evidence type="ECO:0000259" key="4">
    <source>
        <dbReference type="PROSITE" id="PS50250"/>
    </source>
</evidence>
<dbReference type="GO" id="GO:0008180">
    <property type="term" value="C:COP9 signalosome"/>
    <property type="evidence" value="ECO:0007669"/>
    <property type="project" value="UniProtKB-KW"/>
</dbReference>
<dbReference type="Pfam" id="PF22061">
    <property type="entry name" value="CSN7_HB_subdom"/>
    <property type="match status" value="1"/>
</dbReference>
<proteinExistence type="inferred from homology"/>
<dbReference type="InterPro" id="IPR000717">
    <property type="entry name" value="PCI_dom"/>
</dbReference>
<sequence>MNENNLNMSTTHHLQPFLLLSKSVKGAANAKLIMDTLDAPGVYVFSELYESSNVVQASSLPEVKPYYALLELFLYGTYKEYNAKASQLPPLSPTQLIKLKQLSIVTLSEKSRTLKYQDLLAYLNISTIRELEDLIIDAIYQGILTGKLDQRKQQLQVDTTMGRDLRPGQLDDMISRMASWSNQTEKTIQAMDEKIQHVMNQVSANEAAKSQYNHAIEQLRKSLHSKNKQILGDMESGPSSVLSPSSSNNTNRKDMPPRQDDFYEAERTNGRAKKRQVMGK</sequence>
<feature type="compositionally biased region" description="Basic and acidic residues" evidence="3">
    <location>
        <begin position="251"/>
        <end position="269"/>
    </location>
</feature>